<accession>A0AAW2WI61</accession>
<feature type="compositionally biased region" description="Acidic residues" evidence="1">
    <location>
        <begin position="173"/>
        <end position="182"/>
    </location>
</feature>
<name>A0AAW2WI61_9LAMI</name>
<reference evidence="2" key="2">
    <citation type="journal article" date="2024" name="Plant">
        <title>Genomic evolution and insights into agronomic trait innovations of Sesamum species.</title>
        <authorList>
            <person name="Miao H."/>
            <person name="Wang L."/>
            <person name="Qu L."/>
            <person name="Liu H."/>
            <person name="Sun Y."/>
            <person name="Le M."/>
            <person name="Wang Q."/>
            <person name="Wei S."/>
            <person name="Zheng Y."/>
            <person name="Lin W."/>
            <person name="Duan Y."/>
            <person name="Cao H."/>
            <person name="Xiong S."/>
            <person name="Wang X."/>
            <person name="Wei L."/>
            <person name="Li C."/>
            <person name="Ma Q."/>
            <person name="Ju M."/>
            <person name="Zhao R."/>
            <person name="Li G."/>
            <person name="Mu C."/>
            <person name="Tian Q."/>
            <person name="Mei H."/>
            <person name="Zhang T."/>
            <person name="Gao T."/>
            <person name="Zhang H."/>
        </authorList>
    </citation>
    <scope>NUCLEOTIDE SEQUENCE</scope>
    <source>
        <strain evidence="2">KEN1</strain>
    </source>
</reference>
<evidence type="ECO:0000313" key="2">
    <source>
        <dbReference type="EMBL" id="KAL0440356.1"/>
    </source>
</evidence>
<dbReference type="EMBL" id="JACGWN010000008">
    <property type="protein sequence ID" value="KAL0440356.1"/>
    <property type="molecule type" value="Genomic_DNA"/>
</dbReference>
<feature type="region of interest" description="Disordered" evidence="1">
    <location>
        <begin position="35"/>
        <end position="75"/>
    </location>
</feature>
<protein>
    <submittedName>
        <fullName evidence="2">Uncharacterized protein</fullName>
    </submittedName>
</protein>
<evidence type="ECO:0000256" key="1">
    <source>
        <dbReference type="SAM" id="MobiDB-lite"/>
    </source>
</evidence>
<dbReference type="AlphaFoldDB" id="A0AAW2WI61"/>
<organism evidence="2">
    <name type="scientific">Sesamum latifolium</name>
    <dbReference type="NCBI Taxonomy" id="2727402"/>
    <lineage>
        <taxon>Eukaryota</taxon>
        <taxon>Viridiplantae</taxon>
        <taxon>Streptophyta</taxon>
        <taxon>Embryophyta</taxon>
        <taxon>Tracheophyta</taxon>
        <taxon>Spermatophyta</taxon>
        <taxon>Magnoliopsida</taxon>
        <taxon>eudicotyledons</taxon>
        <taxon>Gunneridae</taxon>
        <taxon>Pentapetalae</taxon>
        <taxon>asterids</taxon>
        <taxon>lamiids</taxon>
        <taxon>Lamiales</taxon>
        <taxon>Pedaliaceae</taxon>
        <taxon>Sesamum</taxon>
    </lineage>
</organism>
<feature type="compositionally biased region" description="Basic and acidic residues" evidence="1">
    <location>
        <begin position="158"/>
        <end position="172"/>
    </location>
</feature>
<feature type="region of interest" description="Disordered" evidence="1">
    <location>
        <begin position="1"/>
        <end position="20"/>
    </location>
</feature>
<feature type="compositionally biased region" description="Acidic residues" evidence="1">
    <location>
        <begin position="124"/>
        <end position="157"/>
    </location>
</feature>
<feature type="compositionally biased region" description="Basic and acidic residues" evidence="1">
    <location>
        <begin position="11"/>
        <end position="20"/>
    </location>
</feature>
<proteinExistence type="predicted"/>
<reference evidence="2" key="1">
    <citation type="submission" date="2020-06" db="EMBL/GenBank/DDBJ databases">
        <authorList>
            <person name="Li T."/>
            <person name="Hu X."/>
            <person name="Zhang T."/>
            <person name="Song X."/>
            <person name="Zhang H."/>
            <person name="Dai N."/>
            <person name="Sheng W."/>
            <person name="Hou X."/>
            <person name="Wei L."/>
        </authorList>
    </citation>
    <scope>NUCLEOTIDE SEQUENCE</scope>
    <source>
        <strain evidence="2">KEN1</strain>
        <tissue evidence="2">Leaf</tissue>
    </source>
</reference>
<feature type="region of interest" description="Disordered" evidence="1">
    <location>
        <begin position="122"/>
        <end position="190"/>
    </location>
</feature>
<sequence>MPQPGEFPSQSEEKPAKSRRCLDLGGVSARSRWCLNPAGGVSPTGSKRYLGSVGGAPPLGRGGASSLDGASSPPVGVPSLHFEHSVLLSDRQWDDVLRYMQRYSPDHIATILSLHECLPSDSGDYLEDSNDYDSDDTGGDETQSDNQVEEEVFDSVGEDDHDKTNVFDKETLGEDDGDETDISDVRQRPE</sequence>
<comment type="caution">
    <text evidence="2">The sequence shown here is derived from an EMBL/GenBank/DDBJ whole genome shotgun (WGS) entry which is preliminary data.</text>
</comment>
<gene>
    <name evidence="2" type="ORF">Slati_2518600</name>
</gene>